<dbReference type="SUPFAM" id="SSF53850">
    <property type="entry name" value="Periplasmic binding protein-like II"/>
    <property type="match status" value="1"/>
</dbReference>
<accession>A0ABN2R2F5</accession>
<dbReference type="Proteomes" id="UP001500571">
    <property type="component" value="Unassembled WGS sequence"/>
</dbReference>
<evidence type="ECO:0000313" key="3">
    <source>
        <dbReference type="EMBL" id="GAA1962496.1"/>
    </source>
</evidence>
<organism evidence="3 4">
    <name type="scientific">Nocardioides panacihumi</name>
    <dbReference type="NCBI Taxonomy" id="400774"/>
    <lineage>
        <taxon>Bacteria</taxon>
        <taxon>Bacillati</taxon>
        <taxon>Actinomycetota</taxon>
        <taxon>Actinomycetes</taxon>
        <taxon>Propionibacteriales</taxon>
        <taxon>Nocardioidaceae</taxon>
        <taxon>Nocardioides</taxon>
    </lineage>
</organism>
<evidence type="ECO:0000313" key="4">
    <source>
        <dbReference type="Proteomes" id="UP001500571"/>
    </source>
</evidence>
<dbReference type="RefSeq" id="WP_344044957.1">
    <property type="nucleotide sequence ID" value="NZ_BAAAPB010000002.1"/>
</dbReference>
<sequence>MQRTAALPAVRTALAVAVAGAVIALSACGSSDSSGGSAGGFKAPDIPMAKKLGDKEGAVNILAWPGYAEDGSNDPATDWVTPFEKDTGCQATVKYFGSSDEALNLMKSGDYDVVSASGDATLRLIAGGYVQPVNTDLLTNYADIQPFLKNTAYNSVGGQMYGMPQGWGANLLTYNPDVVKPAPTSWADMFDASSPYQGKVSAYDSPIYIADAALVLMKTTPDLKITNPYALDKKQFDAAVALLKKQRGIVGEYWSDYAAQQQAFEKGDDVLGTSWQVIVNLVEADKKPIQGVVPDEGSTGWSDTWMINSKTKHVNCAYAWLDYIGGPQGNAAAAYYFGEAPANAKACDTIATVDKDPTFCDTFHAADAAYAKKIWYWTTPISQCLDGRTNVKCVPYSEWAKAWTEIKG</sequence>
<dbReference type="Pfam" id="PF13416">
    <property type="entry name" value="SBP_bac_8"/>
    <property type="match status" value="1"/>
</dbReference>
<dbReference type="PANTHER" id="PTHR30222:SF18">
    <property type="entry name" value="BIFUNCTIONAL POLYHYDROXYBUTYRATE SYNTHASE _ ABC TRANSPORTER PERIPLASMIC BINDING PROTEIN-RELATED"/>
    <property type="match status" value="1"/>
</dbReference>
<dbReference type="PANTHER" id="PTHR30222">
    <property type="entry name" value="SPERMIDINE/PUTRESCINE-BINDING PERIPLASMIC PROTEIN"/>
    <property type="match status" value="1"/>
</dbReference>
<evidence type="ECO:0000256" key="2">
    <source>
        <dbReference type="SAM" id="SignalP"/>
    </source>
</evidence>
<dbReference type="Gene3D" id="3.40.190.10">
    <property type="entry name" value="Periplasmic binding protein-like II"/>
    <property type="match status" value="2"/>
</dbReference>
<proteinExistence type="predicted"/>
<protein>
    <submittedName>
        <fullName evidence="3">ABC transporter substrate-binding protein</fullName>
    </submittedName>
</protein>
<keyword evidence="4" id="KW-1185">Reference proteome</keyword>
<dbReference type="PROSITE" id="PS51257">
    <property type="entry name" value="PROKAR_LIPOPROTEIN"/>
    <property type="match status" value="1"/>
</dbReference>
<gene>
    <name evidence="3" type="ORF">GCM10009798_22810</name>
</gene>
<name>A0ABN2R2F5_9ACTN</name>
<dbReference type="InterPro" id="IPR006059">
    <property type="entry name" value="SBP"/>
</dbReference>
<evidence type="ECO:0000256" key="1">
    <source>
        <dbReference type="ARBA" id="ARBA00022729"/>
    </source>
</evidence>
<feature type="signal peptide" evidence="2">
    <location>
        <begin position="1"/>
        <end position="29"/>
    </location>
</feature>
<dbReference type="EMBL" id="BAAAPB010000002">
    <property type="protein sequence ID" value="GAA1962496.1"/>
    <property type="molecule type" value="Genomic_DNA"/>
</dbReference>
<keyword evidence="1 2" id="KW-0732">Signal</keyword>
<dbReference type="CDD" id="cd13588">
    <property type="entry name" value="PBP2_polyamine_1"/>
    <property type="match status" value="1"/>
</dbReference>
<feature type="chain" id="PRO_5046807795" evidence="2">
    <location>
        <begin position="30"/>
        <end position="408"/>
    </location>
</feature>
<comment type="caution">
    <text evidence="3">The sequence shown here is derived from an EMBL/GenBank/DDBJ whole genome shotgun (WGS) entry which is preliminary data.</text>
</comment>
<reference evidence="3 4" key="1">
    <citation type="journal article" date="2019" name="Int. J. Syst. Evol. Microbiol.">
        <title>The Global Catalogue of Microorganisms (GCM) 10K type strain sequencing project: providing services to taxonomists for standard genome sequencing and annotation.</title>
        <authorList>
            <consortium name="The Broad Institute Genomics Platform"/>
            <consortium name="The Broad Institute Genome Sequencing Center for Infectious Disease"/>
            <person name="Wu L."/>
            <person name="Ma J."/>
        </authorList>
    </citation>
    <scope>NUCLEOTIDE SEQUENCE [LARGE SCALE GENOMIC DNA]</scope>
    <source>
        <strain evidence="3 4">JCM 15309</strain>
    </source>
</reference>